<evidence type="ECO:0000256" key="1">
    <source>
        <dbReference type="SAM" id="MobiDB-lite"/>
    </source>
</evidence>
<feature type="compositionally biased region" description="Polar residues" evidence="1">
    <location>
        <begin position="8"/>
        <end position="22"/>
    </location>
</feature>
<evidence type="ECO:0000313" key="3">
    <source>
        <dbReference type="Proteomes" id="UP000001307"/>
    </source>
</evidence>
<accession>E4X2L6</accession>
<proteinExistence type="predicted"/>
<evidence type="ECO:0000313" key="2">
    <source>
        <dbReference type="EMBL" id="CBY17869.1"/>
    </source>
</evidence>
<dbReference type="Proteomes" id="UP000001307">
    <property type="component" value="Unassembled WGS sequence"/>
</dbReference>
<keyword evidence="3" id="KW-1185">Reference proteome</keyword>
<feature type="compositionally biased region" description="Basic and acidic residues" evidence="1">
    <location>
        <begin position="120"/>
        <end position="146"/>
    </location>
</feature>
<dbReference type="EMBL" id="FN653023">
    <property type="protein sequence ID" value="CBY17869.1"/>
    <property type="molecule type" value="Genomic_DNA"/>
</dbReference>
<protein>
    <submittedName>
        <fullName evidence="2">Uncharacterized protein</fullName>
    </submittedName>
</protein>
<name>E4X2L6_OIKDI</name>
<dbReference type="InParanoid" id="E4X2L6"/>
<gene>
    <name evidence="2" type="ORF">GSOID_T00017491001</name>
</gene>
<organism evidence="2">
    <name type="scientific">Oikopleura dioica</name>
    <name type="common">Tunicate</name>
    <dbReference type="NCBI Taxonomy" id="34765"/>
    <lineage>
        <taxon>Eukaryota</taxon>
        <taxon>Metazoa</taxon>
        <taxon>Chordata</taxon>
        <taxon>Tunicata</taxon>
        <taxon>Appendicularia</taxon>
        <taxon>Copelata</taxon>
        <taxon>Oikopleuridae</taxon>
        <taxon>Oikopleura</taxon>
    </lineage>
</organism>
<dbReference type="AlphaFoldDB" id="E4X2L6"/>
<sequence length="163" mass="17873">MPAKKSKNANQLSDSVDTSADSTKLVIAEDSDEGNTANADLSGVQNVVTSKRTHSSSDSSLEESFENLPIEKKSSSENIFGSPTRNFNTKSNSKNRRSARSQKGTPLKKLKLDTGGSGKSKSEISTTEKLENREKAQKNQLREKNDLQIAKMSAPQLRWISQQ</sequence>
<feature type="region of interest" description="Disordered" evidence="1">
    <location>
        <begin position="1"/>
        <end position="163"/>
    </location>
</feature>
<reference evidence="2" key="1">
    <citation type="journal article" date="2010" name="Science">
        <title>Plasticity of animal genome architecture unmasked by rapid evolution of a pelagic tunicate.</title>
        <authorList>
            <person name="Denoeud F."/>
            <person name="Henriet S."/>
            <person name="Mungpakdee S."/>
            <person name="Aury J.M."/>
            <person name="Da Silva C."/>
            <person name="Brinkmann H."/>
            <person name="Mikhaleva J."/>
            <person name="Olsen L.C."/>
            <person name="Jubin C."/>
            <person name="Canestro C."/>
            <person name="Bouquet J.M."/>
            <person name="Danks G."/>
            <person name="Poulain J."/>
            <person name="Campsteijn C."/>
            <person name="Adamski M."/>
            <person name="Cross I."/>
            <person name="Yadetie F."/>
            <person name="Muffato M."/>
            <person name="Louis A."/>
            <person name="Butcher S."/>
            <person name="Tsagkogeorga G."/>
            <person name="Konrad A."/>
            <person name="Singh S."/>
            <person name="Jensen M.F."/>
            <person name="Cong E.H."/>
            <person name="Eikeseth-Otteraa H."/>
            <person name="Noel B."/>
            <person name="Anthouard V."/>
            <person name="Porcel B.M."/>
            <person name="Kachouri-Lafond R."/>
            <person name="Nishino A."/>
            <person name="Ugolini M."/>
            <person name="Chourrout P."/>
            <person name="Nishida H."/>
            <person name="Aasland R."/>
            <person name="Huzurbazar S."/>
            <person name="Westhof E."/>
            <person name="Delsuc F."/>
            <person name="Lehrach H."/>
            <person name="Reinhardt R."/>
            <person name="Weissenbach J."/>
            <person name="Roy S.W."/>
            <person name="Artiguenave F."/>
            <person name="Postlethwait J.H."/>
            <person name="Manak J.R."/>
            <person name="Thompson E.M."/>
            <person name="Jaillon O."/>
            <person name="Du Pasquier L."/>
            <person name="Boudinot P."/>
            <person name="Liberles D.A."/>
            <person name="Volff J.N."/>
            <person name="Philippe H."/>
            <person name="Lenhard B."/>
            <person name="Roest Crollius H."/>
            <person name="Wincker P."/>
            <person name="Chourrout D."/>
        </authorList>
    </citation>
    <scope>NUCLEOTIDE SEQUENCE [LARGE SCALE GENOMIC DNA]</scope>
</reference>
<feature type="compositionally biased region" description="Polar residues" evidence="1">
    <location>
        <begin position="34"/>
        <end position="50"/>
    </location>
</feature>